<dbReference type="Proteomes" id="UP001164020">
    <property type="component" value="Chromosome"/>
</dbReference>
<name>A0ABY7C6P6_9HYPH</name>
<gene>
    <name evidence="2" type="ORF">OH818_13715</name>
</gene>
<feature type="compositionally biased region" description="Basic and acidic residues" evidence="1">
    <location>
        <begin position="22"/>
        <end position="45"/>
    </location>
</feature>
<dbReference type="RefSeq" id="WP_268883463.1">
    <property type="nucleotide sequence ID" value="NZ_CP114029.1"/>
</dbReference>
<sequence>MRLEEAIPGKPGGEPEMDGEEQPERITLRDDEVVAHPQDGRHCPQSDEQAGADEGRRQKPAQARPVHRPSAAQPPLDHGRDDRDQHLHRHGGVMDCHRQDGQDVQDEQDAGEREDGGKDRWGGELARIGQEQADQRRTESACAEMVEDAERFEECSVHGQGPGAVDRCRHGEGRQEQSEQCEHAGAPVGWPKSDDPCSDQDADGPDQHLEPEDEGQIPQHPFPDVGKKHLVGCVPCFHLCARHLHRACKITLTREERDLRHPFGQDVRLFDEIGRRDGRALPCRDDHPGRSVTGAIKAGKTERDRYRKGRPRRNE</sequence>
<organism evidence="2 3">
    <name type="scientific">Jiella pelagia</name>
    <dbReference type="NCBI Taxonomy" id="2986949"/>
    <lineage>
        <taxon>Bacteria</taxon>
        <taxon>Pseudomonadati</taxon>
        <taxon>Pseudomonadota</taxon>
        <taxon>Alphaproteobacteria</taxon>
        <taxon>Hyphomicrobiales</taxon>
        <taxon>Aurantimonadaceae</taxon>
        <taxon>Jiella</taxon>
    </lineage>
</organism>
<accession>A0ABY7C6P6</accession>
<feature type="compositionally biased region" description="Basic and acidic residues" evidence="1">
    <location>
        <begin position="166"/>
        <end position="182"/>
    </location>
</feature>
<protein>
    <submittedName>
        <fullName evidence="2">Uncharacterized protein</fullName>
    </submittedName>
</protein>
<feature type="compositionally biased region" description="Basic residues" evidence="1">
    <location>
        <begin position="306"/>
        <end position="315"/>
    </location>
</feature>
<feature type="region of interest" description="Disordered" evidence="1">
    <location>
        <begin position="1"/>
        <end position="223"/>
    </location>
</feature>
<feature type="region of interest" description="Disordered" evidence="1">
    <location>
        <begin position="284"/>
        <end position="315"/>
    </location>
</feature>
<keyword evidence="3" id="KW-1185">Reference proteome</keyword>
<evidence type="ECO:0000256" key="1">
    <source>
        <dbReference type="SAM" id="MobiDB-lite"/>
    </source>
</evidence>
<evidence type="ECO:0000313" key="3">
    <source>
        <dbReference type="Proteomes" id="UP001164020"/>
    </source>
</evidence>
<proteinExistence type="predicted"/>
<evidence type="ECO:0000313" key="2">
    <source>
        <dbReference type="EMBL" id="WAP70926.1"/>
    </source>
</evidence>
<feature type="compositionally biased region" description="Basic and acidic residues" evidence="1">
    <location>
        <begin position="110"/>
        <end position="122"/>
    </location>
</feature>
<dbReference type="EMBL" id="CP114029">
    <property type="protein sequence ID" value="WAP70926.1"/>
    <property type="molecule type" value="Genomic_DNA"/>
</dbReference>
<reference evidence="2" key="1">
    <citation type="submission" date="2022-12" db="EMBL/GenBank/DDBJ databases">
        <title>Jiella pelagia sp. nov., isolated from phosphonate enriched culture of Northwest Pacific surface seawater.</title>
        <authorList>
            <person name="Shin D.Y."/>
            <person name="Hwang C.Y."/>
        </authorList>
    </citation>
    <scope>NUCLEOTIDE SEQUENCE</scope>
    <source>
        <strain evidence="2">HL-NP1</strain>
    </source>
</reference>